<dbReference type="Proteomes" id="UP000572635">
    <property type="component" value="Unassembled WGS sequence"/>
</dbReference>
<evidence type="ECO:0000313" key="2">
    <source>
        <dbReference type="Proteomes" id="UP000572635"/>
    </source>
</evidence>
<dbReference type="AlphaFoldDB" id="A0A7W8VG26"/>
<organism evidence="1 2">
    <name type="scientific">Nocardiopsis composta</name>
    <dbReference type="NCBI Taxonomy" id="157465"/>
    <lineage>
        <taxon>Bacteria</taxon>
        <taxon>Bacillati</taxon>
        <taxon>Actinomycetota</taxon>
        <taxon>Actinomycetes</taxon>
        <taxon>Streptosporangiales</taxon>
        <taxon>Nocardiopsidaceae</taxon>
        <taxon>Nocardiopsis</taxon>
    </lineage>
</organism>
<dbReference type="RefSeq" id="WP_184395288.1">
    <property type="nucleotide sequence ID" value="NZ_BAAAJD010000096.1"/>
</dbReference>
<reference evidence="1 2" key="1">
    <citation type="submission" date="2020-08" db="EMBL/GenBank/DDBJ databases">
        <title>Sequencing the genomes of 1000 actinobacteria strains.</title>
        <authorList>
            <person name="Klenk H.-P."/>
        </authorList>
    </citation>
    <scope>NUCLEOTIDE SEQUENCE [LARGE SCALE GENOMIC DNA]</scope>
    <source>
        <strain evidence="1 2">DSM 44551</strain>
    </source>
</reference>
<dbReference type="EMBL" id="JACHDB010000001">
    <property type="protein sequence ID" value="MBB5434574.1"/>
    <property type="molecule type" value="Genomic_DNA"/>
</dbReference>
<accession>A0A7W8VG26</accession>
<name>A0A7W8VG26_9ACTN</name>
<proteinExistence type="predicted"/>
<protein>
    <submittedName>
        <fullName evidence="1">Uncharacterized protein</fullName>
    </submittedName>
</protein>
<sequence length="107" mass="11819">MADDTSPVYEARYGWDLKTMGVVLWRQDLGGNFWSHGMPYAGVVRREGAPPLPGSGPRGRALLEHLVPVPADVAVSSRAVNGRRFDKERLNAVVAHYAPGMPVWDRH</sequence>
<keyword evidence="2" id="KW-1185">Reference proteome</keyword>
<gene>
    <name evidence="1" type="ORF">HDA36_004658</name>
</gene>
<evidence type="ECO:0000313" key="1">
    <source>
        <dbReference type="EMBL" id="MBB5434574.1"/>
    </source>
</evidence>
<comment type="caution">
    <text evidence="1">The sequence shown here is derived from an EMBL/GenBank/DDBJ whole genome shotgun (WGS) entry which is preliminary data.</text>
</comment>